<dbReference type="EMBL" id="BPVZ01000142">
    <property type="protein sequence ID" value="GKV40473.1"/>
    <property type="molecule type" value="Genomic_DNA"/>
</dbReference>
<evidence type="ECO:0000256" key="2">
    <source>
        <dbReference type="ARBA" id="ARBA00022771"/>
    </source>
</evidence>
<dbReference type="InterPro" id="IPR036420">
    <property type="entry name" value="BRCT_dom_sf"/>
</dbReference>
<feature type="compositionally biased region" description="Polar residues" evidence="5">
    <location>
        <begin position="713"/>
        <end position="725"/>
    </location>
</feature>
<evidence type="ECO:0008006" key="10">
    <source>
        <dbReference type="Google" id="ProtNLM"/>
    </source>
</evidence>
<keyword evidence="2 4" id="KW-0863">Zinc-finger</keyword>
<dbReference type="AlphaFoldDB" id="A0AAV5LUP5"/>
<feature type="domain" description="BRCT" evidence="7">
    <location>
        <begin position="109"/>
        <end position="193"/>
    </location>
</feature>
<dbReference type="SUPFAM" id="SSF52113">
    <property type="entry name" value="BRCT domain"/>
    <property type="match status" value="3"/>
</dbReference>
<name>A0AAV5LUP5_9ROSI</name>
<dbReference type="GO" id="GO:0008270">
    <property type="term" value="F:zinc ion binding"/>
    <property type="evidence" value="ECO:0007669"/>
    <property type="project" value="UniProtKB-KW"/>
</dbReference>
<dbReference type="InterPro" id="IPR013083">
    <property type="entry name" value="Znf_RING/FYVE/PHD"/>
</dbReference>
<evidence type="ECO:0000256" key="5">
    <source>
        <dbReference type="SAM" id="MobiDB-lite"/>
    </source>
</evidence>
<protein>
    <recommendedName>
        <fullName evidence="10">BRCT domain-containing protein</fullName>
    </recommendedName>
</protein>
<feature type="region of interest" description="Disordered" evidence="5">
    <location>
        <begin position="713"/>
        <end position="758"/>
    </location>
</feature>
<feature type="region of interest" description="Disordered" evidence="5">
    <location>
        <begin position="501"/>
        <end position="520"/>
    </location>
</feature>
<feature type="compositionally biased region" description="Polar residues" evidence="5">
    <location>
        <begin position="870"/>
        <end position="879"/>
    </location>
</feature>
<feature type="domain" description="BRCT" evidence="7">
    <location>
        <begin position="946"/>
        <end position="1028"/>
    </location>
</feature>
<dbReference type="InterPro" id="IPR001357">
    <property type="entry name" value="BRCT_dom"/>
</dbReference>
<dbReference type="SUPFAM" id="SSF57903">
    <property type="entry name" value="FYVE/PHD zinc finger"/>
    <property type="match status" value="1"/>
</dbReference>
<dbReference type="Gene3D" id="3.40.50.10190">
    <property type="entry name" value="BRCT domain"/>
    <property type="match status" value="4"/>
</dbReference>
<sequence length="1265" mass="140051">MPETDSPPKTFLGIRFFLLGFDPVRENEVRSKLIDGGGVSVGQYNDSCTHVIVDRIIYDDPVCVAARKDGKTLVTGLWVDHSFDIGMPCDATPIMYRPLRDLNGIPSAKSLIVCLTGYQRHERDDIMTMVGLMGAQFSKPLVANKVTHLICYKFEGEKYELAKKMKRIKLVNQRWLEDCLRDWELLPEADYNQSDYELEMMKAEAKDSDEEAGETVIKQSAERNIRSPHDLKVRMLSATELPKSAVELPNPTLPEDPLLNTIAKETFLTPGKLNRLSPSLNSVQLSETHGCQETGASGKVASVEFPVQHLESPNSTRIEMNLVSTTKKDEKCFPKAEFTAIYSRKTQKKSTLPGFSGQTSGNTSGSPKAMGCKDAFDCYSPAMQKAKTLFSTGCIESPFKGSSLYQGDDSAGILPQKRMIDASAPSSKSQKTTHNAKAIIMRSPDLNVAHKSSATIAKKPSSAGEKSNKNDLTSFLAANVEKGQNENAEKSPMSCRKFRESNSASKSSFENFGMEGSSDVVGEPVVTENKKQDFKDSSPSCMKPEMGVSHNPANLDSVGGSNKLGGKLPRTKMLAKKTLGRPKASNISKSKCSIYSNKIASENNPAICFNENKERAACRSGNEEASTSTVSNDAVKEMVTKTVENGAANDFEFMDAETEAPNEKDKHDFEETFNEEKSEFVDSVHKACKAMESEHSRDHSRAAMLKDIVSSENAAGTELESSISNKKTKLRPKKFKTTKQGESTSPTEFMNDETRAPDEKHRHDLEKAFNEEKSKFVDLAHKIDRIMEAKHSRDNSRAPMHENIVASENAANGTDLETAISNKKTKLGEGKNKAVPAKSKKDLVAEETQDGKNLKEDEKENFIPHHGDKNNGSNASANELENSIEEENRPVLDVDQNPRVGETAAGKLVTKLKKTPVKGDKISGINSKTLPAQEVLNRVKSEPMWFILSGHRYQRKEFQQVIKRLKGRRCRDSHQWSYQATHFIVPEPVRRTEKFFAAAASGRWILKSDYLSACSQAGKFLPEDSYEWHENGLSEDGAINLEAPRKWRLLRERAGYGAFYGMRIVIHGECIAPPLDTLKRVVKAGDGTILATSPPYTRFLKSGIDFAVVSPGMPCDDIWVQEFLKHEIPCVTADYLVEYVCKPGYPLERHVLYNTQAWAEKSFANLVSRANETVQDLCTPPDNHQSHDIACQVCGSYDRGEAMLICGKESGSLGCGIGTHIDCCNPPLEAVPEDWFCPECSSESRNNLNSSKKRKKGKGTPTSKH</sequence>
<evidence type="ECO:0000256" key="1">
    <source>
        <dbReference type="ARBA" id="ARBA00022723"/>
    </source>
</evidence>
<dbReference type="PROSITE" id="PS50016">
    <property type="entry name" value="ZF_PHD_2"/>
    <property type="match status" value="1"/>
</dbReference>
<dbReference type="InterPro" id="IPR019787">
    <property type="entry name" value="Znf_PHD-finger"/>
</dbReference>
<dbReference type="SMART" id="SM00292">
    <property type="entry name" value="BRCT"/>
    <property type="match status" value="4"/>
</dbReference>
<dbReference type="Gene3D" id="3.30.40.10">
    <property type="entry name" value="Zinc/RING finger domain, C3HC4 (zinc finger)"/>
    <property type="match status" value="1"/>
</dbReference>
<dbReference type="PANTHER" id="PTHR47181:SF2">
    <property type="entry name" value="BRCA1 C TERMINUS DOMAIN CONTAINING PROTEIN, EXPRESSED"/>
    <property type="match status" value="1"/>
</dbReference>
<evidence type="ECO:0000256" key="3">
    <source>
        <dbReference type="ARBA" id="ARBA00022833"/>
    </source>
</evidence>
<dbReference type="CDD" id="cd17711">
    <property type="entry name" value="BRCT_PAXIP1_rpt3"/>
    <property type="match status" value="1"/>
</dbReference>
<evidence type="ECO:0000313" key="8">
    <source>
        <dbReference type="EMBL" id="GKV40473.1"/>
    </source>
</evidence>
<gene>
    <name evidence="8" type="ORF">SLEP1_g48118</name>
</gene>
<evidence type="ECO:0000256" key="4">
    <source>
        <dbReference type="PROSITE-ProRule" id="PRU00146"/>
    </source>
</evidence>
<dbReference type="InterPro" id="IPR001965">
    <property type="entry name" value="Znf_PHD"/>
</dbReference>
<accession>A0AAV5LUP5</accession>
<feature type="domain" description="PHD-type" evidence="6">
    <location>
        <begin position="1188"/>
        <end position="1243"/>
    </location>
</feature>
<keyword evidence="9" id="KW-1185">Reference proteome</keyword>
<dbReference type="InterPro" id="IPR011011">
    <property type="entry name" value="Znf_FYVE_PHD"/>
</dbReference>
<feature type="compositionally biased region" description="Basic and acidic residues" evidence="5">
    <location>
        <begin position="839"/>
        <end position="869"/>
    </location>
</feature>
<dbReference type="CDD" id="cd17738">
    <property type="entry name" value="BRCT_TopBP1_rpt7"/>
    <property type="match status" value="1"/>
</dbReference>
<feature type="compositionally biased region" description="Polar residues" evidence="5">
    <location>
        <begin position="501"/>
        <end position="510"/>
    </location>
</feature>
<comment type="caution">
    <text evidence="8">The sequence shown here is derived from an EMBL/GenBank/DDBJ whole genome shotgun (WGS) entry which is preliminary data.</text>
</comment>
<feature type="region of interest" description="Disordered" evidence="5">
    <location>
        <begin position="549"/>
        <end position="568"/>
    </location>
</feature>
<dbReference type="SMART" id="SM00249">
    <property type="entry name" value="PHD"/>
    <property type="match status" value="1"/>
</dbReference>
<dbReference type="InterPro" id="IPR044254">
    <property type="entry name" value="At4g02110-like"/>
</dbReference>
<feature type="compositionally biased region" description="Basic residues" evidence="5">
    <location>
        <begin position="1251"/>
        <end position="1265"/>
    </location>
</feature>
<keyword evidence="1" id="KW-0479">Metal-binding</keyword>
<dbReference type="Proteomes" id="UP001054252">
    <property type="component" value="Unassembled WGS sequence"/>
</dbReference>
<dbReference type="PANTHER" id="PTHR47181">
    <property type="entry name" value="BRCA1 C TERMINUS DOMAIN CONTAINING PROTEIN, EXPRESSED"/>
    <property type="match status" value="1"/>
</dbReference>
<evidence type="ECO:0000259" key="7">
    <source>
        <dbReference type="PROSITE" id="PS50172"/>
    </source>
</evidence>
<dbReference type="Pfam" id="PF00533">
    <property type="entry name" value="BRCT"/>
    <property type="match status" value="2"/>
</dbReference>
<feature type="compositionally biased region" description="Low complexity" evidence="5">
    <location>
        <begin position="1241"/>
        <end position="1250"/>
    </location>
</feature>
<feature type="compositionally biased region" description="Basic residues" evidence="5">
    <location>
        <begin position="726"/>
        <end position="737"/>
    </location>
</feature>
<dbReference type="Pfam" id="PF12738">
    <property type="entry name" value="PTCB-BRCT"/>
    <property type="match status" value="1"/>
</dbReference>
<keyword evidence="3" id="KW-0862">Zinc</keyword>
<organism evidence="8 9">
    <name type="scientific">Rubroshorea leprosula</name>
    <dbReference type="NCBI Taxonomy" id="152421"/>
    <lineage>
        <taxon>Eukaryota</taxon>
        <taxon>Viridiplantae</taxon>
        <taxon>Streptophyta</taxon>
        <taxon>Embryophyta</taxon>
        <taxon>Tracheophyta</taxon>
        <taxon>Spermatophyta</taxon>
        <taxon>Magnoliopsida</taxon>
        <taxon>eudicotyledons</taxon>
        <taxon>Gunneridae</taxon>
        <taxon>Pentapetalae</taxon>
        <taxon>rosids</taxon>
        <taxon>malvids</taxon>
        <taxon>Malvales</taxon>
        <taxon>Dipterocarpaceae</taxon>
        <taxon>Rubroshorea</taxon>
    </lineage>
</organism>
<dbReference type="Pfam" id="PF00628">
    <property type="entry name" value="PHD"/>
    <property type="match status" value="1"/>
</dbReference>
<evidence type="ECO:0000259" key="6">
    <source>
        <dbReference type="PROSITE" id="PS50016"/>
    </source>
</evidence>
<dbReference type="PROSITE" id="PS50172">
    <property type="entry name" value="BRCT"/>
    <property type="match status" value="2"/>
</dbReference>
<reference evidence="8 9" key="1">
    <citation type="journal article" date="2021" name="Commun. Biol.">
        <title>The genome of Shorea leprosula (Dipterocarpaceae) highlights the ecological relevance of drought in aseasonal tropical rainforests.</title>
        <authorList>
            <person name="Ng K.K.S."/>
            <person name="Kobayashi M.J."/>
            <person name="Fawcett J.A."/>
            <person name="Hatakeyama M."/>
            <person name="Paape T."/>
            <person name="Ng C.H."/>
            <person name="Ang C.C."/>
            <person name="Tnah L.H."/>
            <person name="Lee C.T."/>
            <person name="Nishiyama T."/>
            <person name="Sese J."/>
            <person name="O'Brien M.J."/>
            <person name="Copetti D."/>
            <person name="Mohd Noor M.I."/>
            <person name="Ong R.C."/>
            <person name="Putra M."/>
            <person name="Sireger I.Z."/>
            <person name="Indrioko S."/>
            <person name="Kosugi Y."/>
            <person name="Izuno A."/>
            <person name="Isagi Y."/>
            <person name="Lee S.L."/>
            <person name="Shimizu K.K."/>
        </authorList>
    </citation>
    <scope>NUCLEOTIDE SEQUENCE [LARGE SCALE GENOMIC DNA]</scope>
    <source>
        <strain evidence="8">214</strain>
    </source>
</reference>
<proteinExistence type="predicted"/>
<evidence type="ECO:0000313" key="9">
    <source>
        <dbReference type="Proteomes" id="UP001054252"/>
    </source>
</evidence>
<feature type="region of interest" description="Disordered" evidence="5">
    <location>
        <begin position="1241"/>
        <end position="1265"/>
    </location>
</feature>
<feature type="region of interest" description="Disordered" evidence="5">
    <location>
        <begin position="821"/>
        <end position="879"/>
    </location>
</feature>